<dbReference type="Pfam" id="PF00999">
    <property type="entry name" value="Na_H_Exchanger"/>
    <property type="match status" value="1"/>
</dbReference>
<feature type="region of interest" description="Disordered" evidence="7">
    <location>
        <begin position="397"/>
        <end position="442"/>
    </location>
</feature>
<keyword evidence="4 8" id="KW-0812">Transmembrane</keyword>
<keyword evidence="6 8" id="KW-0472">Membrane</keyword>
<evidence type="ECO:0000256" key="3">
    <source>
        <dbReference type="ARBA" id="ARBA00022448"/>
    </source>
</evidence>
<feature type="transmembrane region" description="Helical" evidence="8">
    <location>
        <begin position="330"/>
        <end position="349"/>
    </location>
</feature>
<feature type="transmembrane region" description="Helical" evidence="8">
    <location>
        <begin position="355"/>
        <end position="374"/>
    </location>
</feature>
<dbReference type="Proteomes" id="UP001500610">
    <property type="component" value="Unassembled WGS sequence"/>
</dbReference>
<feature type="transmembrane region" description="Helical" evidence="8">
    <location>
        <begin position="89"/>
        <end position="113"/>
    </location>
</feature>
<organism evidence="10 11">
    <name type="scientific">Streptomyces hyderabadensis</name>
    <dbReference type="NCBI Taxonomy" id="598549"/>
    <lineage>
        <taxon>Bacteria</taxon>
        <taxon>Bacillati</taxon>
        <taxon>Actinomycetota</taxon>
        <taxon>Actinomycetes</taxon>
        <taxon>Kitasatosporales</taxon>
        <taxon>Streptomycetaceae</taxon>
        <taxon>Streptomyces</taxon>
    </lineage>
</organism>
<feature type="transmembrane region" description="Helical" evidence="8">
    <location>
        <begin position="216"/>
        <end position="233"/>
    </location>
</feature>
<dbReference type="PANTHER" id="PTHR42751:SF4">
    <property type="entry name" value="K(+)_H(+) ANTIPORTER SUBUNIT KHTU"/>
    <property type="match status" value="1"/>
</dbReference>
<keyword evidence="5 8" id="KW-1133">Transmembrane helix</keyword>
<reference evidence="11" key="1">
    <citation type="journal article" date="2019" name="Int. J. Syst. Evol. Microbiol.">
        <title>The Global Catalogue of Microorganisms (GCM) 10K type strain sequencing project: providing services to taxonomists for standard genome sequencing and annotation.</title>
        <authorList>
            <consortium name="The Broad Institute Genomics Platform"/>
            <consortium name="The Broad Institute Genome Sequencing Center for Infectious Disease"/>
            <person name="Wu L."/>
            <person name="Ma J."/>
        </authorList>
    </citation>
    <scope>NUCLEOTIDE SEQUENCE [LARGE SCALE GENOMIC DNA]</scope>
    <source>
        <strain evidence="11">JCM 17657</strain>
    </source>
</reference>
<comment type="similarity">
    <text evidence="2">Belongs to the monovalent cation:proton antiporter 2 (CPA2) transporter (TC 2.A.37) family.</text>
</comment>
<evidence type="ECO:0000259" key="9">
    <source>
        <dbReference type="Pfam" id="PF00999"/>
    </source>
</evidence>
<comment type="caution">
    <text evidence="10">The sequence shown here is derived from an EMBL/GenBank/DDBJ whole genome shotgun (WGS) entry which is preliminary data.</text>
</comment>
<evidence type="ECO:0000256" key="5">
    <source>
        <dbReference type="ARBA" id="ARBA00022989"/>
    </source>
</evidence>
<comment type="subcellular location">
    <subcellularLocation>
        <location evidence="1">Membrane</location>
        <topology evidence="1">Multi-pass membrane protein</topology>
    </subcellularLocation>
</comment>
<protein>
    <submittedName>
        <fullName evidence="10">Cation:proton antiporter</fullName>
    </submittedName>
</protein>
<sequence length="442" mass="44701">MGHADTLLAMGGAFVAAAFLARLGGRIGLPTIPLFMLAGILLGPHTPGFVLVEDAHDFEMLSALGLVLLLFYLGLEFHLDDLKSGGKRLLTAGGIYLLLNVGAGLGFGFVLGWGVREALVLAGVLGISSSAIVTKILIDLGRIGRPETRLILGVIVVEDIFLALYLAALQPVISGAHGVAETALQAGKAFGFLLVLAAAARYGTRLVGRLIDTRDDELLVISFLGAAVLVAGVSEVLGVADAIGAFMVGLILAGTPSGPRIRELVHPLRDAFAAIFFFAFGLAIDPGDLASVAGPVAAAAALTVVMNVVAGLCVARVYRYGAEPAAEIATTLVARGEFALILAAMAAGAGLDARLAPFIAGYVLVLAVLGPVVAQRAQVLAGALRAVGGLLPGGKPPAEVAGGGTGAQTEGDGRPEPAAVPVPCRAASAGSSSSPEHPEAER</sequence>
<proteinExistence type="inferred from homology"/>
<name>A0ABP9HLQ3_9ACTN</name>
<evidence type="ECO:0000313" key="10">
    <source>
        <dbReference type="EMBL" id="GAA4973276.1"/>
    </source>
</evidence>
<feature type="transmembrane region" description="Helical" evidence="8">
    <location>
        <begin position="32"/>
        <end position="52"/>
    </location>
</feature>
<accession>A0ABP9HLQ3</accession>
<feature type="transmembrane region" description="Helical" evidence="8">
    <location>
        <begin position="296"/>
        <end position="318"/>
    </location>
</feature>
<feature type="transmembrane region" description="Helical" evidence="8">
    <location>
        <begin position="6"/>
        <end position="25"/>
    </location>
</feature>
<dbReference type="PANTHER" id="PTHR42751">
    <property type="entry name" value="SODIUM/HYDROGEN EXCHANGER FAMILY/TRKA DOMAIN PROTEIN"/>
    <property type="match status" value="1"/>
</dbReference>
<dbReference type="Gene3D" id="1.20.1530.20">
    <property type="match status" value="1"/>
</dbReference>
<keyword evidence="3" id="KW-0813">Transport</keyword>
<feature type="transmembrane region" description="Helical" evidence="8">
    <location>
        <begin position="185"/>
        <end position="204"/>
    </location>
</feature>
<evidence type="ECO:0000256" key="7">
    <source>
        <dbReference type="SAM" id="MobiDB-lite"/>
    </source>
</evidence>
<evidence type="ECO:0000256" key="1">
    <source>
        <dbReference type="ARBA" id="ARBA00004141"/>
    </source>
</evidence>
<dbReference type="EMBL" id="BAABIV010000003">
    <property type="protein sequence ID" value="GAA4973276.1"/>
    <property type="molecule type" value="Genomic_DNA"/>
</dbReference>
<feature type="transmembrane region" description="Helical" evidence="8">
    <location>
        <begin position="119"/>
        <end position="138"/>
    </location>
</feature>
<feature type="domain" description="Cation/H+ exchanger transmembrane" evidence="9">
    <location>
        <begin position="16"/>
        <end position="373"/>
    </location>
</feature>
<dbReference type="InterPro" id="IPR006153">
    <property type="entry name" value="Cation/H_exchanger_TM"/>
</dbReference>
<evidence type="ECO:0000256" key="2">
    <source>
        <dbReference type="ARBA" id="ARBA00005551"/>
    </source>
</evidence>
<evidence type="ECO:0000313" key="11">
    <source>
        <dbReference type="Proteomes" id="UP001500610"/>
    </source>
</evidence>
<feature type="transmembrane region" description="Helical" evidence="8">
    <location>
        <begin position="150"/>
        <end position="173"/>
    </location>
</feature>
<evidence type="ECO:0000256" key="4">
    <source>
        <dbReference type="ARBA" id="ARBA00022692"/>
    </source>
</evidence>
<gene>
    <name evidence="10" type="ORF">GCM10023257_07030</name>
</gene>
<feature type="transmembrane region" description="Helical" evidence="8">
    <location>
        <begin position="58"/>
        <end position="77"/>
    </location>
</feature>
<evidence type="ECO:0000256" key="8">
    <source>
        <dbReference type="SAM" id="Phobius"/>
    </source>
</evidence>
<keyword evidence="11" id="KW-1185">Reference proteome</keyword>
<dbReference type="InterPro" id="IPR038770">
    <property type="entry name" value="Na+/solute_symporter_sf"/>
</dbReference>
<evidence type="ECO:0000256" key="6">
    <source>
        <dbReference type="ARBA" id="ARBA00023136"/>
    </source>
</evidence>
<dbReference type="RefSeq" id="WP_226026463.1">
    <property type="nucleotide sequence ID" value="NZ_BAABIV010000003.1"/>
</dbReference>